<reference evidence="4 5" key="1">
    <citation type="submission" date="2019-03" db="EMBL/GenBank/DDBJ databases">
        <title>Genomic Encyclopedia of Type Strains, Phase IV (KMG-IV): sequencing the most valuable type-strain genomes for metagenomic binning, comparative biology and taxonomic classification.</title>
        <authorList>
            <person name="Goeker M."/>
        </authorList>
    </citation>
    <scope>NUCLEOTIDE SEQUENCE [LARGE SCALE GENOMIC DNA]</scope>
    <source>
        <strain evidence="4 5">DSM 14836</strain>
    </source>
</reference>
<accession>A0A4R2NQP6</accession>
<dbReference type="InterPro" id="IPR016047">
    <property type="entry name" value="M23ase_b-sheet_dom"/>
</dbReference>
<dbReference type="InterPro" id="IPR050570">
    <property type="entry name" value="Cell_wall_metabolism_enzyme"/>
</dbReference>
<dbReference type="CDD" id="cd12797">
    <property type="entry name" value="M23_peptidase"/>
    <property type="match status" value="1"/>
</dbReference>
<dbReference type="Pfam" id="PF01551">
    <property type="entry name" value="Peptidase_M23"/>
    <property type="match status" value="1"/>
</dbReference>
<sequence>MTKKKKKPSKLKQKLTDKYRLVVLNEDTFQERFSLKLSRLNVFVVGGVFSIFIITLTVFLIAFTSLKEYIPGYSSTQLKKKATQLTYEADSLKMKIAVLEKFTKAIRPVLTGEIEPEAIDSIRNESKKVVVDYKKLSATELDLQFREEIENKDRYALSAGSADKAKIIFFAPITGNISQSFNAANKHFAIDIVAKTGTPVKAVADGTVILSGWTAETGYTITIQHSNNFVSVYKHNGELLKQQGDFVKSGEVIAGVGSTGELTTGPHLHFELWNNGYPTNPTNYIDFQ</sequence>
<protein>
    <submittedName>
        <fullName evidence="4">Murein DD-endopeptidase MepM/ murein hydrolase activator NlpD</fullName>
    </submittedName>
</protein>
<keyword evidence="4" id="KW-0378">Hydrolase</keyword>
<evidence type="ECO:0000313" key="4">
    <source>
        <dbReference type="EMBL" id="TCP24002.1"/>
    </source>
</evidence>
<keyword evidence="2" id="KW-0812">Transmembrane</keyword>
<dbReference type="Gene3D" id="2.70.70.10">
    <property type="entry name" value="Glucose Permease (Domain IIA)"/>
    <property type="match status" value="1"/>
</dbReference>
<evidence type="ECO:0000259" key="3">
    <source>
        <dbReference type="Pfam" id="PF01551"/>
    </source>
</evidence>
<evidence type="ECO:0000256" key="1">
    <source>
        <dbReference type="ARBA" id="ARBA00022729"/>
    </source>
</evidence>
<proteinExistence type="predicted"/>
<dbReference type="AlphaFoldDB" id="A0A4R2NQP6"/>
<dbReference type="OrthoDB" id="9814377at2"/>
<name>A0A4R2NQP6_9FLAO</name>
<dbReference type="SUPFAM" id="SSF51261">
    <property type="entry name" value="Duplicated hybrid motif"/>
    <property type="match status" value="1"/>
</dbReference>
<dbReference type="PANTHER" id="PTHR21666">
    <property type="entry name" value="PEPTIDASE-RELATED"/>
    <property type="match status" value="1"/>
</dbReference>
<organism evidence="4 5">
    <name type="scientific">Tenacibaculum skagerrakense</name>
    <dbReference type="NCBI Taxonomy" id="186571"/>
    <lineage>
        <taxon>Bacteria</taxon>
        <taxon>Pseudomonadati</taxon>
        <taxon>Bacteroidota</taxon>
        <taxon>Flavobacteriia</taxon>
        <taxon>Flavobacteriales</taxon>
        <taxon>Flavobacteriaceae</taxon>
        <taxon>Tenacibaculum</taxon>
    </lineage>
</organism>
<dbReference type="InterPro" id="IPR011055">
    <property type="entry name" value="Dup_hybrid_motif"/>
</dbReference>
<keyword evidence="1" id="KW-0732">Signal</keyword>
<keyword evidence="5" id="KW-1185">Reference proteome</keyword>
<dbReference type="EMBL" id="SLXM01000007">
    <property type="protein sequence ID" value="TCP24002.1"/>
    <property type="molecule type" value="Genomic_DNA"/>
</dbReference>
<gene>
    <name evidence="4" type="ORF">EV195_107168</name>
</gene>
<evidence type="ECO:0000256" key="2">
    <source>
        <dbReference type="SAM" id="Phobius"/>
    </source>
</evidence>
<feature type="transmembrane region" description="Helical" evidence="2">
    <location>
        <begin position="40"/>
        <end position="63"/>
    </location>
</feature>
<dbReference type="RefSeq" id="WP_132795273.1">
    <property type="nucleotide sequence ID" value="NZ_SLXM01000007.1"/>
</dbReference>
<keyword evidence="2" id="KW-1133">Transmembrane helix</keyword>
<dbReference type="PANTHER" id="PTHR21666:SF289">
    <property type="entry name" value="L-ALA--D-GLU ENDOPEPTIDASE"/>
    <property type="match status" value="1"/>
</dbReference>
<comment type="caution">
    <text evidence="4">The sequence shown here is derived from an EMBL/GenBank/DDBJ whole genome shotgun (WGS) entry which is preliminary data.</text>
</comment>
<dbReference type="Proteomes" id="UP000294564">
    <property type="component" value="Unassembled WGS sequence"/>
</dbReference>
<feature type="domain" description="M23ase beta-sheet core" evidence="3">
    <location>
        <begin position="186"/>
        <end position="281"/>
    </location>
</feature>
<evidence type="ECO:0000313" key="5">
    <source>
        <dbReference type="Proteomes" id="UP000294564"/>
    </source>
</evidence>
<dbReference type="GO" id="GO:0004222">
    <property type="term" value="F:metalloendopeptidase activity"/>
    <property type="evidence" value="ECO:0007669"/>
    <property type="project" value="TreeGrafter"/>
</dbReference>
<keyword evidence="2" id="KW-0472">Membrane</keyword>